<sequence length="107" mass="12021">MRWIFYIVCFLLLGINSVREDVLPSQTTSCESFRAKQINQTIIISPDQFISEDLDTEYFAPGSGIVLSNELFAYFSEKGKDVNASFPAGYCFLLSAWLIDLPPPSLV</sequence>
<dbReference type="AlphaFoldDB" id="A0A0D8J9P5"/>
<dbReference type="Proteomes" id="UP000032544">
    <property type="component" value="Unassembled WGS sequence"/>
</dbReference>
<proteinExistence type="predicted"/>
<dbReference type="RefSeq" id="WP_045030397.1">
    <property type="nucleotide sequence ID" value="NZ_JRHC01000003.1"/>
</dbReference>
<reference evidence="1 2" key="1">
    <citation type="submission" date="2014-09" db="EMBL/GenBank/DDBJ databases">
        <title>Draft Genome Sequence of Draconibacterium sp. JN14CK-3.</title>
        <authorList>
            <person name="Dong C."/>
            <person name="Lai Q."/>
            <person name="Shao Z."/>
        </authorList>
    </citation>
    <scope>NUCLEOTIDE SEQUENCE [LARGE SCALE GENOMIC DNA]</scope>
    <source>
        <strain evidence="1 2">JN14CK-3</strain>
    </source>
</reference>
<evidence type="ECO:0000313" key="2">
    <source>
        <dbReference type="Proteomes" id="UP000032544"/>
    </source>
</evidence>
<keyword evidence="2" id="KW-1185">Reference proteome</keyword>
<evidence type="ECO:0000313" key="1">
    <source>
        <dbReference type="EMBL" id="KJF43231.1"/>
    </source>
</evidence>
<protein>
    <submittedName>
        <fullName evidence="1">Uncharacterized protein</fullName>
    </submittedName>
</protein>
<name>A0A0D8J9P5_9BACT</name>
<organism evidence="1 2">
    <name type="scientific">Draconibacterium sediminis</name>
    <dbReference type="NCBI Taxonomy" id="1544798"/>
    <lineage>
        <taxon>Bacteria</taxon>
        <taxon>Pseudomonadati</taxon>
        <taxon>Bacteroidota</taxon>
        <taxon>Bacteroidia</taxon>
        <taxon>Marinilabiliales</taxon>
        <taxon>Prolixibacteraceae</taxon>
        <taxon>Draconibacterium</taxon>
    </lineage>
</organism>
<comment type="caution">
    <text evidence="1">The sequence shown here is derived from an EMBL/GenBank/DDBJ whole genome shotgun (WGS) entry which is preliminary data.</text>
</comment>
<gene>
    <name evidence="1" type="ORF">LH29_13320</name>
</gene>
<accession>A0A0D8J9P5</accession>
<dbReference type="EMBL" id="JRHC01000003">
    <property type="protein sequence ID" value="KJF43231.1"/>
    <property type="molecule type" value="Genomic_DNA"/>
</dbReference>